<dbReference type="GO" id="GO:0007339">
    <property type="term" value="P:binding of sperm to zona pellucida"/>
    <property type="evidence" value="ECO:0007669"/>
    <property type="project" value="TreeGrafter"/>
</dbReference>
<dbReference type="PANTHER" id="PTHR15049">
    <property type="entry name" value="GLYCOSYL-PHOSPHATIDYLINOSITOL-ANCHORED MOLECULE-LIKE PROTEIN-RELATED"/>
    <property type="match status" value="1"/>
</dbReference>
<dbReference type="InterPro" id="IPR045860">
    <property type="entry name" value="Snake_toxin-like_sf"/>
</dbReference>
<proteinExistence type="predicted"/>
<dbReference type="AlphaFoldDB" id="A0A673UIZ0"/>
<feature type="region of interest" description="Disordered" evidence="1">
    <location>
        <begin position="1"/>
        <end position="29"/>
    </location>
</feature>
<dbReference type="CDD" id="cd23550">
    <property type="entry name" value="TFP_LU_ECD_Ly6K"/>
    <property type="match status" value="1"/>
</dbReference>
<evidence type="ECO:0000313" key="4">
    <source>
        <dbReference type="Proteomes" id="UP000472268"/>
    </source>
</evidence>
<accession>A0A673UIZ0</accession>
<dbReference type="Ensembl" id="ENSSSUT00005024256.1">
    <property type="protein sequence ID" value="ENSSSUP00005021212.1"/>
    <property type="gene ID" value="ENSSSUG00005013778.1"/>
</dbReference>
<evidence type="ECO:0000313" key="3">
    <source>
        <dbReference type="Ensembl" id="ENSSSUP00005021212.1"/>
    </source>
</evidence>
<evidence type="ECO:0000256" key="1">
    <source>
        <dbReference type="SAM" id="MobiDB-lite"/>
    </source>
</evidence>
<dbReference type="SUPFAM" id="SSF57302">
    <property type="entry name" value="Snake toxin-like"/>
    <property type="match status" value="1"/>
</dbReference>
<dbReference type="Proteomes" id="UP000472268">
    <property type="component" value="Chromosome 15"/>
</dbReference>
<name>A0A673UIZ0_SURSU</name>
<dbReference type="PANTHER" id="PTHR15049:SF1">
    <property type="entry name" value="LYMPHOCYTE ANTIGEN 6K"/>
    <property type="match status" value="1"/>
</dbReference>
<dbReference type="InterPro" id="IPR035076">
    <property type="entry name" value="Toxin/TOLIP"/>
</dbReference>
<dbReference type="GO" id="GO:0001669">
    <property type="term" value="C:acrosomal vesicle"/>
    <property type="evidence" value="ECO:0007669"/>
    <property type="project" value="TreeGrafter"/>
</dbReference>
<reference evidence="3" key="2">
    <citation type="submission" date="2025-08" db="UniProtKB">
        <authorList>
            <consortium name="Ensembl"/>
        </authorList>
    </citation>
    <scope>IDENTIFICATION</scope>
</reference>
<keyword evidence="4" id="KW-1185">Reference proteome</keyword>
<feature type="domain" description="Snake toxin/toxin-like" evidence="2">
    <location>
        <begin position="107"/>
        <end position="188"/>
    </location>
</feature>
<reference evidence="3" key="3">
    <citation type="submission" date="2025-09" db="UniProtKB">
        <authorList>
            <consortium name="Ensembl"/>
        </authorList>
    </citation>
    <scope>IDENTIFICATION</scope>
</reference>
<reference evidence="3 4" key="1">
    <citation type="submission" date="2019-05" db="EMBL/GenBank/DDBJ databases">
        <title>A Chromosome-scale Meerkat (S. suricatta) Genome Assembly.</title>
        <authorList>
            <person name="Dudchenko O."/>
            <person name="Lieberman Aiden E."/>
            <person name="Tung J."/>
            <person name="Barreiro L.B."/>
            <person name="Clutton-Brock T.H."/>
        </authorList>
    </citation>
    <scope>NUCLEOTIDE SEQUENCE [LARGE SCALE GENOMIC DNA]</scope>
</reference>
<dbReference type="InterPro" id="IPR052874">
    <property type="entry name" value="Sperm-ZP_regulatory"/>
</dbReference>
<evidence type="ECO:0000259" key="2">
    <source>
        <dbReference type="Pfam" id="PF00087"/>
    </source>
</evidence>
<sequence length="227" mass="24975">MQTRQRATAQGRGCRAWGARSRQGSGRAPEGLWEIPEPWNLRCCVCVCVCVFVHARAHVCKVGEGQPRGEDRALGTTGGGGGGGCYPTSHSAVTFHVVFCPLSAAHLWCHVCEVEGSFNCTRPAPCMAEVEFCASVAVRMFARYYYVTRQCMKHCPMQEPHHEVERSFVLLKPTPFLYVRCCRGLLCNNDNPTLSDTEGKYFREGGRAGGVRSRGAWLLVLLALSST</sequence>
<organism evidence="3 4">
    <name type="scientific">Suricata suricatta</name>
    <name type="common">Meerkat</name>
    <dbReference type="NCBI Taxonomy" id="37032"/>
    <lineage>
        <taxon>Eukaryota</taxon>
        <taxon>Metazoa</taxon>
        <taxon>Chordata</taxon>
        <taxon>Craniata</taxon>
        <taxon>Vertebrata</taxon>
        <taxon>Euteleostomi</taxon>
        <taxon>Mammalia</taxon>
        <taxon>Eutheria</taxon>
        <taxon>Laurasiatheria</taxon>
        <taxon>Carnivora</taxon>
        <taxon>Feliformia</taxon>
        <taxon>Herpestidae</taxon>
        <taxon>Suricata</taxon>
    </lineage>
</organism>
<protein>
    <recommendedName>
        <fullName evidence="2">Snake toxin/toxin-like domain-containing protein</fullName>
    </recommendedName>
</protein>
<dbReference type="Gene3D" id="2.10.60.10">
    <property type="entry name" value="CD59"/>
    <property type="match status" value="1"/>
</dbReference>
<dbReference type="Pfam" id="PF00087">
    <property type="entry name" value="Toxin_TOLIP"/>
    <property type="match status" value="1"/>
</dbReference>